<proteinExistence type="predicted"/>
<protein>
    <recommendedName>
        <fullName evidence="3">HEAT repeat domain-containing protein</fullName>
    </recommendedName>
</protein>
<comment type="caution">
    <text evidence="1">The sequence shown here is derived from an EMBL/GenBank/DDBJ whole genome shotgun (WGS) entry which is preliminary data.</text>
</comment>
<dbReference type="AlphaFoldDB" id="A0A2J0U9L0"/>
<dbReference type="EMBL" id="NEQV01000005">
    <property type="protein sequence ID" value="PJL26008.1"/>
    <property type="molecule type" value="Genomic_DNA"/>
</dbReference>
<dbReference type="OrthoDB" id="6873127at2"/>
<sequence length="132" mass="14775">MLHFLEPAEDGPWNEYICELIAMRAVSAFGPADWLRLRHMAPQMPLYWQLRCTEVLSMCGLAQAEPLLLDQLDSADDETRIQAACALQNMSVRVGSQHTPALRETLARTPVSRPCERADITLLLENARAAAE</sequence>
<evidence type="ECO:0000313" key="2">
    <source>
        <dbReference type="Proteomes" id="UP000230167"/>
    </source>
</evidence>
<accession>A0A2J0U9L0</accession>
<evidence type="ECO:0008006" key="3">
    <source>
        <dbReference type="Google" id="ProtNLM"/>
    </source>
</evidence>
<organism evidence="1 2">
    <name type="scientific">Stenotrophomonas maltophilia</name>
    <name type="common">Pseudomonas maltophilia</name>
    <name type="synonym">Xanthomonas maltophilia</name>
    <dbReference type="NCBI Taxonomy" id="40324"/>
    <lineage>
        <taxon>Bacteria</taxon>
        <taxon>Pseudomonadati</taxon>
        <taxon>Pseudomonadota</taxon>
        <taxon>Gammaproteobacteria</taxon>
        <taxon>Lysobacterales</taxon>
        <taxon>Lysobacteraceae</taxon>
        <taxon>Stenotrophomonas</taxon>
        <taxon>Stenotrophomonas maltophilia group</taxon>
    </lineage>
</organism>
<gene>
    <name evidence="1" type="ORF">B9Y64_15925</name>
</gene>
<dbReference type="Proteomes" id="UP000230167">
    <property type="component" value="Unassembled WGS sequence"/>
</dbReference>
<evidence type="ECO:0000313" key="1">
    <source>
        <dbReference type="EMBL" id="PJL26008.1"/>
    </source>
</evidence>
<reference evidence="1 2" key="1">
    <citation type="journal article" date="2017" name="Front. Microbiol.">
        <title>Double-Face Meets the Bacterial World: The Opportunistic Pathogen Stenotrophomonas maltophilia.</title>
        <authorList>
            <person name="Lira F."/>
            <person name="Berg G."/>
            <person name="Martinez J.L."/>
        </authorList>
    </citation>
    <scope>NUCLEOTIDE SEQUENCE [LARGE SCALE GENOMIC DNA]</scope>
    <source>
        <strain evidence="1 2">EA1</strain>
    </source>
</reference>
<name>A0A2J0U9L0_STEMA</name>
<dbReference type="RefSeq" id="WP_100441555.1">
    <property type="nucleotide sequence ID" value="NZ_CBCPIZ010000036.1"/>
</dbReference>